<name>A0A3R9P6E8_9BACT</name>
<keyword evidence="2" id="KW-1185">Reference proteome</keyword>
<dbReference type="AlphaFoldDB" id="A0A3R9P6E8"/>
<reference evidence="1 2" key="1">
    <citation type="submission" date="2018-12" db="EMBL/GenBank/DDBJ databases">
        <authorList>
            <person name="Feng G."/>
            <person name="Zhu H."/>
        </authorList>
    </citation>
    <scope>NUCLEOTIDE SEQUENCE [LARGE SCALE GENOMIC DNA]</scope>
    <source>
        <strain evidence="1 2">KCTC 12533</strain>
    </source>
</reference>
<evidence type="ECO:0000313" key="2">
    <source>
        <dbReference type="Proteomes" id="UP000273500"/>
    </source>
</evidence>
<sequence>MSIAFIVGNGFNYIIGDIINRPAGALETPEQLHERRATAMSIREITALWQKFDAVFLELSNQFQERGIRINHEEMIRMIYAVINLFSSISGFEQVIPPSDIEKLRSVFDGFLLDKIREIAKEFKDHEDSDAYSRIRSYFPTVPATVTEFIQSRQLGKVRVFTTNYDGIFDTIFTNWPMGGFIFSDGFIKSNSYPDLLELEPAYVASNTLVAAHLHGSYRFTKRFGRTYKTRANYDNSEPVMVFNNPNMKEEIVRADNVLSAYYQHLALILKKYDKLVILGNSMEAEPHIKKLINKYFNREGTSITVCSRNPSTIKNEVLPFYNRGEIHELSTNGISTEQDLIDLFDHLLR</sequence>
<accession>A0A3R9P6E8</accession>
<evidence type="ECO:0008006" key="3">
    <source>
        <dbReference type="Google" id="ProtNLM"/>
    </source>
</evidence>
<protein>
    <recommendedName>
        <fullName evidence="3">SIR2-like domain-containing protein</fullName>
    </recommendedName>
</protein>
<comment type="caution">
    <text evidence="1">The sequence shown here is derived from an EMBL/GenBank/DDBJ whole genome shotgun (WGS) entry which is preliminary data.</text>
</comment>
<dbReference type="EMBL" id="RWIT01000015">
    <property type="protein sequence ID" value="RSK45206.1"/>
    <property type="molecule type" value="Genomic_DNA"/>
</dbReference>
<dbReference type="OrthoDB" id="8897581at2"/>
<proteinExistence type="predicted"/>
<dbReference type="RefSeq" id="WP_125423831.1">
    <property type="nucleotide sequence ID" value="NZ_RWIT01000015.1"/>
</dbReference>
<dbReference type="Proteomes" id="UP000273500">
    <property type="component" value="Unassembled WGS sequence"/>
</dbReference>
<evidence type="ECO:0000313" key="1">
    <source>
        <dbReference type="EMBL" id="RSK45206.1"/>
    </source>
</evidence>
<organism evidence="1 2">
    <name type="scientific">Hymenobacter rigui</name>
    <dbReference type="NCBI Taxonomy" id="334424"/>
    <lineage>
        <taxon>Bacteria</taxon>
        <taxon>Pseudomonadati</taxon>
        <taxon>Bacteroidota</taxon>
        <taxon>Cytophagia</taxon>
        <taxon>Cytophagales</taxon>
        <taxon>Hymenobacteraceae</taxon>
        <taxon>Hymenobacter</taxon>
    </lineage>
</organism>
<gene>
    <name evidence="1" type="ORF">EI291_19025</name>
</gene>